<dbReference type="EMBL" id="QYUO01000003">
    <property type="protein sequence ID" value="RJF92823.1"/>
    <property type="molecule type" value="Genomic_DNA"/>
</dbReference>
<gene>
    <name evidence="7" type="ORF">D3871_28365</name>
</gene>
<evidence type="ECO:0000313" key="7">
    <source>
        <dbReference type="EMBL" id="RJF92823.1"/>
    </source>
</evidence>
<keyword evidence="2" id="KW-0547">Nucleotide-binding</keyword>
<dbReference type="OrthoDB" id="9766552at2"/>
<dbReference type="GO" id="GO:0008887">
    <property type="term" value="F:glycerate kinase activity"/>
    <property type="evidence" value="ECO:0007669"/>
    <property type="project" value="InterPro"/>
</dbReference>
<dbReference type="InterPro" id="IPR037035">
    <property type="entry name" value="GK-like_C_sf"/>
</dbReference>
<dbReference type="Gene3D" id="3.40.1480.10">
    <property type="entry name" value="MOFRL domain"/>
    <property type="match status" value="1"/>
</dbReference>
<dbReference type="GO" id="GO:0005737">
    <property type="term" value="C:cytoplasm"/>
    <property type="evidence" value="ECO:0007669"/>
    <property type="project" value="TreeGrafter"/>
</dbReference>
<dbReference type="Gene3D" id="3.40.50.10180">
    <property type="entry name" value="Glycerate kinase, MOFRL-like N-terminal domain"/>
    <property type="match status" value="1"/>
</dbReference>
<evidence type="ECO:0000256" key="3">
    <source>
        <dbReference type="ARBA" id="ARBA00022777"/>
    </source>
</evidence>
<feature type="domain" description="MOFRL" evidence="5">
    <location>
        <begin position="321"/>
        <end position="425"/>
    </location>
</feature>
<dbReference type="FunFam" id="3.40.1480.10:FF:000002">
    <property type="entry name" value="Glycerate kinase"/>
    <property type="match status" value="1"/>
</dbReference>
<dbReference type="Pfam" id="PF13660">
    <property type="entry name" value="DUF4147"/>
    <property type="match status" value="1"/>
</dbReference>
<dbReference type="PANTHER" id="PTHR12227:SF0">
    <property type="entry name" value="GLYCERATE KINASE"/>
    <property type="match status" value="1"/>
</dbReference>
<proteinExistence type="predicted"/>
<evidence type="ECO:0000259" key="6">
    <source>
        <dbReference type="Pfam" id="PF13660"/>
    </source>
</evidence>
<dbReference type="GO" id="GO:0005524">
    <property type="term" value="F:ATP binding"/>
    <property type="evidence" value="ECO:0007669"/>
    <property type="project" value="UniProtKB-KW"/>
</dbReference>
<evidence type="ECO:0000313" key="8">
    <source>
        <dbReference type="Proteomes" id="UP000265955"/>
    </source>
</evidence>
<evidence type="ECO:0000256" key="4">
    <source>
        <dbReference type="ARBA" id="ARBA00022840"/>
    </source>
</evidence>
<dbReference type="InterPro" id="IPR007835">
    <property type="entry name" value="MOFRL"/>
</dbReference>
<comment type="caution">
    <text evidence="7">The sequence shown here is derived from an EMBL/GenBank/DDBJ whole genome shotgun (WGS) entry which is preliminary data.</text>
</comment>
<name>A0A3A3G426_9BURK</name>
<sequence length="465" mass="49211">MLDKVTNVDTPEVTDKLYSAFLRGLFLTSLKAVDPLNLVPPHLPSVPKGRTVVIGAGKASARMALAVERNWTADLSGLVVTRYGHEEDCSQIEVVQAAHPVPDEAGNEVAKRMLNLVSNLTEDDLVICLISGGGSALLSLPIDGITVEDKRQLNRDLLKSGASISEMNCVRRHLSAVKGGRLALACYPAPVVTLVISDVPGDDPSVVASGPTFPDWSTSEQAAQILEKYKINVSPNVMAALFNETTRAPKPDDKGLARNRTMVIGTAMDALRGAAQAADRAGVLPLVLGGAIEGEASTVAREHADMVREIAAKDSVKRPYVILSGGETTVTVKGGGRGGRNVEFLLALAIELDGMPGVYALAADTDGIDGTEAIAGAIAEPDTLRRASELGKDASTFLGENDAYSFFARLGDTVFTGPTKTNVNDFRAILITDTNADDKAGRQILDSLGEHRGLSDNAEHPRRRT</sequence>
<dbReference type="Pfam" id="PF05161">
    <property type="entry name" value="MOFRL"/>
    <property type="match status" value="1"/>
</dbReference>
<organism evidence="7 8">
    <name type="scientific">Noviherbaspirillum saxi</name>
    <dbReference type="NCBI Taxonomy" id="2320863"/>
    <lineage>
        <taxon>Bacteria</taxon>
        <taxon>Pseudomonadati</taxon>
        <taxon>Pseudomonadota</taxon>
        <taxon>Betaproteobacteria</taxon>
        <taxon>Burkholderiales</taxon>
        <taxon>Oxalobacteraceae</taxon>
        <taxon>Noviherbaspirillum</taxon>
    </lineage>
</organism>
<dbReference type="InterPro" id="IPR039760">
    <property type="entry name" value="MOFRL_protein"/>
</dbReference>
<dbReference type="PANTHER" id="PTHR12227">
    <property type="entry name" value="GLYCERATE KINASE"/>
    <property type="match status" value="1"/>
</dbReference>
<evidence type="ECO:0000256" key="2">
    <source>
        <dbReference type="ARBA" id="ARBA00022741"/>
    </source>
</evidence>
<keyword evidence="3 7" id="KW-0418">Kinase</keyword>
<accession>A0A3A3G426</accession>
<keyword evidence="8" id="KW-1185">Reference proteome</keyword>
<evidence type="ECO:0000256" key="1">
    <source>
        <dbReference type="ARBA" id="ARBA00022679"/>
    </source>
</evidence>
<feature type="domain" description="MOFRL-associated" evidence="6">
    <location>
        <begin position="22"/>
        <end position="241"/>
    </location>
</feature>
<dbReference type="FunFam" id="3.40.50.10180:FF:000001">
    <property type="entry name" value="Glycerate kinase"/>
    <property type="match status" value="1"/>
</dbReference>
<dbReference type="InterPro" id="IPR038614">
    <property type="entry name" value="GK_N_sf"/>
</dbReference>
<dbReference type="Proteomes" id="UP000265955">
    <property type="component" value="Unassembled WGS sequence"/>
</dbReference>
<keyword evidence="1" id="KW-0808">Transferase</keyword>
<dbReference type="AlphaFoldDB" id="A0A3A3G426"/>
<evidence type="ECO:0000259" key="5">
    <source>
        <dbReference type="Pfam" id="PF05161"/>
    </source>
</evidence>
<keyword evidence="4" id="KW-0067">ATP-binding</keyword>
<protein>
    <submittedName>
        <fullName evidence="7">Glycerate kinase</fullName>
    </submittedName>
</protein>
<dbReference type="InterPro" id="IPR025286">
    <property type="entry name" value="MOFRL_assoc_dom"/>
</dbReference>
<dbReference type="SUPFAM" id="SSF82544">
    <property type="entry name" value="GckA/TtuD-like"/>
    <property type="match status" value="1"/>
</dbReference>
<reference evidence="8" key="1">
    <citation type="submission" date="2018-09" db="EMBL/GenBank/DDBJ databases">
        <authorList>
            <person name="Zhu H."/>
        </authorList>
    </citation>
    <scope>NUCLEOTIDE SEQUENCE [LARGE SCALE GENOMIC DNA]</scope>
    <source>
        <strain evidence="8">K1R23-30</strain>
    </source>
</reference>